<feature type="transmembrane region" description="Helical" evidence="6">
    <location>
        <begin position="436"/>
        <end position="456"/>
    </location>
</feature>
<feature type="transmembrane region" description="Helical" evidence="6">
    <location>
        <begin position="219"/>
        <end position="236"/>
    </location>
</feature>
<proteinExistence type="inferred from homology"/>
<feature type="transmembrane region" description="Helical" evidence="6">
    <location>
        <begin position="37"/>
        <end position="70"/>
    </location>
</feature>
<protein>
    <recommendedName>
        <fullName evidence="9">TIGR00297 family protein</fullName>
    </recommendedName>
</protein>
<dbReference type="EMBL" id="CP001994">
    <property type="protein sequence ID" value="ADE36413.1"/>
    <property type="molecule type" value="Genomic_DNA"/>
</dbReference>
<evidence type="ECO:0000313" key="7">
    <source>
        <dbReference type="EMBL" id="ADE36413.1"/>
    </source>
</evidence>
<evidence type="ECO:0008006" key="9">
    <source>
        <dbReference type="Google" id="ProtNLM"/>
    </source>
</evidence>
<dbReference type="GO" id="GO:0016020">
    <property type="term" value="C:membrane"/>
    <property type="evidence" value="ECO:0007669"/>
    <property type="project" value="UniProtKB-SubCell"/>
</dbReference>
<dbReference type="PANTHER" id="PTHR13353:SF5">
    <property type="entry name" value="TRANSMEMBRANE PROTEIN 19"/>
    <property type="match status" value="1"/>
</dbReference>
<name>D5EB62_METMS</name>
<dbReference type="Pfam" id="PF01940">
    <property type="entry name" value="DUF92"/>
    <property type="match status" value="1"/>
</dbReference>
<feature type="transmembrane region" description="Helical" evidence="6">
    <location>
        <begin position="304"/>
        <end position="321"/>
    </location>
</feature>
<dbReference type="STRING" id="547558.Mmah_0890"/>
<dbReference type="KEGG" id="mmh:Mmah_0890"/>
<comment type="similarity">
    <text evidence="2">Belongs to the TMEM19 family.</text>
</comment>
<evidence type="ECO:0000256" key="3">
    <source>
        <dbReference type="ARBA" id="ARBA00022692"/>
    </source>
</evidence>
<comment type="subcellular location">
    <subcellularLocation>
        <location evidence="1">Membrane</location>
        <topology evidence="1">Multi-pass membrane protein</topology>
    </subcellularLocation>
</comment>
<keyword evidence="4 6" id="KW-1133">Transmembrane helix</keyword>
<keyword evidence="3 6" id="KW-0812">Transmembrane</keyword>
<keyword evidence="5 6" id="KW-0472">Membrane</keyword>
<organism evidence="7 8">
    <name type="scientific">Methanohalophilus mahii (strain ATCC 35705 / DSM 5219 / SLP)</name>
    <dbReference type="NCBI Taxonomy" id="547558"/>
    <lineage>
        <taxon>Archaea</taxon>
        <taxon>Methanobacteriati</taxon>
        <taxon>Methanobacteriota</taxon>
        <taxon>Stenosarchaea group</taxon>
        <taxon>Methanomicrobia</taxon>
        <taxon>Methanosarcinales</taxon>
        <taxon>Methanosarcinaceae</taxon>
        <taxon>Methanohalophilus</taxon>
    </lineage>
</organism>
<feature type="transmembrane region" description="Helical" evidence="6">
    <location>
        <begin position="401"/>
        <end position="424"/>
    </location>
</feature>
<feature type="transmembrane region" description="Helical" evidence="6">
    <location>
        <begin position="327"/>
        <end position="350"/>
    </location>
</feature>
<evidence type="ECO:0000256" key="4">
    <source>
        <dbReference type="ARBA" id="ARBA00022989"/>
    </source>
</evidence>
<dbReference type="Proteomes" id="UP000001059">
    <property type="component" value="Chromosome"/>
</dbReference>
<keyword evidence="8" id="KW-1185">Reference proteome</keyword>
<reference evidence="7 8" key="1">
    <citation type="submission" date="2010-03" db="EMBL/GenBank/DDBJ databases">
        <title>The complete genome of Methanohalophilus mahii DSM 5219.</title>
        <authorList>
            <consortium name="US DOE Joint Genome Institute (JGI-PGF)"/>
            <person name="Lucas S."/>
            <person name="Copeland A."/>
            <person name="Lapidus A."/>
            <person name="Glavina del Rio T."/>
            <person name="Dalin E."/>
            <person name="Tice H."/>
            <person name="Bruce D."/>
            <person name="Goodwin L."/>
            <person name="Pitluck S."/>
            <person name="Kyrpides N."/>
            <person name="Mavromatis K."/>
            <person name="Ivanova N."/>
            <person name="Lykidis A."/>
            <person name="Saunders E."/>
            <person name="Brettin T."/>
            <person name="Detter J.C."/>
            <person name="Han C."/>
            <person name="Land M."/>
            <person name="Hauser L."/>
            <person name="Markowitz V."/>
            <person name="Cheng J.-F."/>
            <person name="Hugenholtz P."/>
            <person name="Woyke T."/>
            <person name="Wu D."/>
            <person name="Spring S."/>
            <person name="Schneider S."/>
            <person name="Schroeder M."/>
            <person name="Klenk H.-P."/>
            <person name="Eisen J.A."/>
        </authorList>
    </citation>
    <scope>NUCLEOTIDE SEQUENCE [LARGE SCALE GENOMIC DNA]</scope>
    <source>
        <strain evidence="8">ATCC 35705 / DSM 5219 / SLP</strain>
    </source>
</reference>
<dbReference type="AlphaFoldDB" id="D5EB62"/>
<gene>
    <name evidence="7" type="ordered locus">Mmah_0890</name>
</gene>
<dbReference type="HOGENOM" id="CLU_055956_0_0_2"/>
<feature type="transmembrane region" description="Helical" evidence="6">
    <location>
        <begin position="265"/>
        <end position="283"/>
    </location>
</feature>
<evidence type="ECO:0000256" key="2">
    <source>
        <dbReference type="ARBA" id="ARBA00009012"/>
    </source>
</evidence>
<evidence type="ECO:0000256" key="6">
    <source>
        <dbReference type="SAM" id="Phobius"/>
    </source>
</evidence>
<feature type="transmembrane region" description="Helical" evidence="6">
    <location>
        <begin position="104"/>
        <end position="123"/>
    </location>
</feature>
<feature type="transmembrane region" description="Helical" evidence="6">
    <location>
        <begin position="168"/>
        <end position="188"/>
    </location>
</feature>
<evidence type="ECO:0000256" key="5">
    <source>
        <dbReference type="ARBA" id="ARBA00023136"/>
    </source>
</evidence>
<dbReference type="InterPro" id="IPR002794">
    <property type="entry name" value="DUF92_TMEM19"/>
</dbReference>
<dbReference type="PANTHER" id="PTHR13353">
    <property type="entry name" value="TRANSMEMBRANE PROTEIN 19"/>
    <property type="match status" value="1"/>
</dbReference>
<feature type="transmembrane region" description="Helical" evidence="6">
    <location>
        <begin position="371"/>
        <end position="395"/>
    </location>
</feature>
<feature type="transmembrane region" description="Helical" evidence="6">
    <location>
        <begin position="143"/>
        <end position="162"/>
    </location>
</feature>
<feature type="transmembrane region" description="Helical" evidence="6">
    <location>
        <begin position="77"/>
        <end position="98"/>
    </location>
</feature>
<evidence type="ECO:0000313" key="8">
    <source>
        <dbReference type="Proteomes" id="UP000001059"/>
    </source>
</evidence>
<accession>D5EB62</accession>
<sequence length="457" mass="49040">MTFINNQCFIKQKPLIFMTSWPKCFTGDDEGKNYTLYFITIALVSMLIFPFLSREILFLIFAGAGVYIYITNSNRNVINLIVSVVLLLLISATANIYSYSLPKYIIVAAIQISTIGFTCATIVRCKTNKDSQENTTNLQSSLALLIAGASSAFIAGSWYAYWTSTVSYELIFFIAVIGAITAALFESIPSSVDRLFSMTMGSAMAMWVLAAFGYSVAPLHLLIAFFFALFLGYLAYRTNIADISAVLSATLMGVLIIVFSNILWFVLLLTFFILGGVFTKYKYNYKLGLGIAQEKGGVRTYENVFSNSTAALVLAIAYGIYPQHSNLITYAFLGTVATAAGDTLASEIGTTARQTPRMITSLKPTKTGTDGAVTSLGELAAFGGALAIGILGAAFGFVEQIVPAILITCAGGWGGTNIDSLLGATFQKKGYLSNSGVNFVATATGALISGILYLLVL</sequence>
<evidence type="ECO:0000256" key="1">
    <source>
        <dbReference type="ARBA" id="ARBA00004141"/>
    </source>
</evidence>